<protein>
    <submittedName>
        <fullName evidence="2">Uncharacterized protein</fullName>
    </submittedName>
</protein>
<sequence length="45" mass="4749">MDVQEVTGPLSPEKLATFEPEPGPDEGVIARLAENVTDAQGARGR</sequence>
<evidence type="ECO:0000313" key="3">
    <source>
        <dbReference type="Proteomes" id="UP000659767"/>
    </source>
</evidence>
<dbReference type="RefSeq" id="WP_199888645.1">
    <property type="nucleotide sequence ID" value="NZ_BMSZ01000010.1"/>
</dbReference>
<feature type="region of interest" description="Disordered" evidence="1">
    <location>
        <begin position="1"/>
        <end position="26"/>
    </location>
</feature>
<comment type="caution">
    <text evidence="2">The sequence shown here is derived from an EMBL/GenBank/DDBJ whole genome shotgun (WGS) entry which is preliminary data.</text>
</comment>
<keyword evidence="3" id="KW-1185">Reference proteome</keyword>
<evidence type="ECO:0000256" key="1">
    <source>
        <dbReference type="SAM" id="MobiDB-lite"/>
    </source>
</evidence>
<dbReference type="EMBL" id="BMSZ01000010">
    <property type="protein sequence ID" value="GGS59599.1"/>
    <property type="molecule type" value="Genomic_DNA"/>
</dbReference>
<accession>A0ABQ2TA43</accession>
<reference evidence="3" key="1">
    <citation type="journal article" date="2019" name="Int. J. Syst. Evol. Microbiol.">
        <title>The Global Catalogue of Microorganisms (GCM) 10K type strain sequencing project: providing services to taxonomists for standard genome sequencing and annotation.</title>
        <authorList>
            <consortium name="The Broad Institute Genomics Platform"/>
            <consortium name="The Broad Institute Genome Sequencing Center for Infectious Disease"/>
            <person name="Wu L."/>
            <person name="Ma J."/>
        </authorList>
    </citation>
    <scope>NUCLEOTIDE SEQUENCE [LARGE SCALE GENOMIC DNA]</scope>
    <source>
        <strain evidence="3">JCM 4350</strain>
    </source>
</reference>
<gene>
    <name evidence="2" type="ORF">GCM10010253_37880</name>
</gene>
<proteinExistence type="predicted"/>
<name>A0ABQ2TA43_STRBA</name>
<dbReference type="Proteomes" id="UP000659767">
    <property type="component" value="Unassembled WGS sequence"/>
</dbReference>
<evidence type="ECO:0000313" key="2">
    <source>
        <dbReference type="EMBL" id="GGS59599.1"/>
    </source>
</evidence>
<organism evidence="2 3">
    <name type="scientific">Streptomyces badius</name>
    <dbReference type="NCBI Taxonomy" id="1941"/>
    <lineage>
        <taxon>Bacteria</taxon>
        <taxon>Bacillati</taxon>
        <taxon>Actinomycetota</taxon>
        <taxon>Actinomycetes</taxon>
        <taxon>Kitasatosporales</taxon>
        <taxon>Streptomycetaceae</taxon>
        <taxon>Streptomyces</taxon>
    </lineage>
</organism>